<dbReference type="GO" id="GO:0032259">
    <property type="term" value="P:methylation"/>
    <property type="evidence" value="ECO:0007669"/>
    <property type="project" value="UniProtKB-KW"/>
</dbReference>
<evidence type="ECO:0000256" key="2">
    <source>
        <dbReference type="ARBA" id="ARBA00011900"/>
    </source>
</evidence>
<keyword evidence="6" id="KW-0680">Restriction system</keyword>
<dbReference type="RefSeq" id="WP_142642416.1">
    <property type="nucleotide sequence ID" value="NZ_VDGI01000009.1"/>
</dbReference>
<dbReference type="AlphaFoldDB" id="A0A544TR79"/>
<dbReference type="Pfam" id="PF02384">
    <property type="entry name" value="N6_Mtase"/>
    <property type="match status" value="1"/>
</dbReference>
<evidence type="ECO:0000256" key="4">
    <source>
        <dbReference type="ARBA" id="ARBA00022679"/>
    </source>
</evidence>
<evidence type="ECO:0000313" key="13">
    <source>
        <dbReference type="Proteomes" id="UP000316626"/>
    </source>
</evidence>
<evidence type="ECO:0000256" key="8">
    <source>
        <dbReference type="ARBA" id="ARBA00047942"/>
    </source>
</evidence>
<dbReference type="InterPro" id="IPR000055">
    <property type="entry name" value="Restrct_endonuc_typeI_TRD"/>
</dbReference>
<feature type="coiled-coil region" evidence="9">
    <location>
        <begin position="553"/>
        <end position="580"/>
    </location>
</feature>
<dbReference type="InterPro" id="IPR051537">
    <property type="entry name" value="DNA_Adenine_Mtase"/>
</dbReference>
<gene>
    <name evidence="12" type="ORF">FG384_09755</name>
</gene>
<dbReference type="OrthoDB" id="9814572at2"/>
<dbReference type="Gene3D" id="3.40.50.150">
    <property type="entry name" value="Vaccinia Virus protein VP39"/>
    <property type="match status" value="1"/>
</dbReference>
<dbReference type="Proteomes" id="UP000316626">
    <property type="component" value="Unassembled WGS sequence"/>
</dbReference>
<evidence type="ECO:0000259" key="11">
    <source>
        <dbReference type="Pfam" id="PF02384"/>
    </source>
</evidence>
<dbReference type="EC" id="2.1.1.72" evidence="2"/>
<dbReference type="InterPro" id="IPR003356">
    <property type="entry name" value="DNA_methylase_A-5"/>
</dbReference>
<keyword evidence="5" id="KW-0949">S-adenosyl-L-methionine</keyword>
<accession>A0A544TR79</accession>
<evidence type="ECO:0000256" key="7">
    <source>
        <dbReference type="ARBA" id="ARBA00023125"/>
    </source>
</evidence>
<dbReference type="PANTHER" id="PTHR42933">
    <property type="entry name" value="SLR6095 PROTEIN"/>
    <property type="match status" value="1"/>
</dbReference>
<dbReference type="Pfam" id="PF01420">
    <property type="entry name" value="Methylase_S"/>
    <property type="match status" value="1"/>
</dbReference>
<feature type="domain" description="DNA methylase adenine-specific" evidence="11">
    <location>
        <begin position="152"/>
        <end position="387"/>
    </location>
</feature>
<evidence type="ECO:0000256" key="9">
    <source>
        <dbReference type="SAM" id="Coils"/>
    </source>
</evidence>
<dbReference type="PANTHER" id="PTHR42933:SF4">
    <property type="entry name" value="TYPE I RESTRICTION ENZYME ECOKI METHYLASE SUBUNIT"/>
    <property type="match status" value="1"/>
</dbReference>
<organism evidence="12 13">
    <name type="scientific">Psychrobacillus vulpis</name>
    <dbReference type="NCBI Taxonomy" id="2325572"/>
    <lineage>
        <taxon>Bacteria</taxon>
        <taxon>Bacillati</taxon>
        <taxon>Bacillota</taxon>
        <taxon>Bacilli</taxon>
        <taxon>Bacillales</taxon>
        <taxon>Bacillaceae</taxon>
        <taxon>Psychrobacillus</taxon>
    </lineage>
</organism>
<dbReference type="SUPFAM" id="SSF53335">
    <property type="entry name" value="S-adenosyl-L-methionine-dependent methyltransferases"/>
    <property type="match status" value="1"/>
</dbReference>
<protein>
    <recommendedName>
        <fullName evidence="2">site-specific DNA-methyltransferase (adenine-specific)</fullName>
        <ecNumber evidence="2">2.1.1.72</ecNumber>
    </recommendedName>
</protein>
<name>A0A544TR79_9BACI</name>
<keyword evidence="9" id="KW-0175">Coiled coil</keyword>
<comment type="caution">
    <text evidence="12">The sequence shown here is derived from an EMBL/GenBank/DDBJ whole genome shotgun (WGS) entry which is preliminary data.</text>
</comment>
<evidence type="ECO:0000259" key="10">
    <source>
        <dbReference type="Pfam" id="PF01420"/>
    </source>
</evidence>
<evidence type="ECO:0000256" key="6">
    <source>
        <dbReference type="ARBA" id="ARBA00022747"/>
    </source>
</evidence>
<dbReference type="SUPFAM" id="SSF116734">
    <property type="entry name" value="DNA methylase specificity domain"/>
    <property type="match status" value="1"/>
</dbReference>
<dbReference type="Gene3D" id="3.90.220.20">
    <property type="entry name" value="DNA methylase specificity domains"/>
    <property type="match status" value="1"/>
</dbReference>
<dbReference type="GO" id="GO:0009307">
    <property type="term" value="P:DNA restriction-modification system"/>
    <property type="evidence" value="ECO:0007669"/>
    <property type="project" value="UniProtKB-KW"/>
</dbReference>
<evidence type="ECO:0000256" key="1">
    <source>
        <dbReference type="ARBA" id="ARBA00010923"/>
    </source>
</evidence>
<dbReference type="GO" id="GO:0008170">
    <property type="term" value="F:N-methyltransferase activity"/>
    <property type="evidence" value="ECO:0007669"/>
    <property type="project" value="InterPro"/>
</dbReference>
<dbReference type="GO" id="GO:0003677">
    <property type="term" value="F:DNA binding"/>
    <property type="evidence" value="ECO:0007669"/>
    <property type="project" value="UniProtKB-KW"/>
</dbReference>
<sequence>MKDLYSFIDKTRGNLPLQETYEVAKAIVAIGDTSILRGIANSANVFEALEYQISQLGYSSMTKEQLNSVVIVLSSKLMSSFIIDLILEVAKALEVNKALEVFDWFVQQVEEKSGVLKADSTQTAIVKSYFDVQQNETVFSGRIGKGFEMTELLGEKENVSIYAQDFALNDLAIAEIRLHLAGYKNTDIKLGNILFKPAFENQKFDYVYDTPRFGYKPNSQEMEQLKFDSRFNYFGVPSKMNADLGYLVAGVQTLSERGKGAFYFTTGALSRGGADEKIRERLATKDVIEAVIEFPGGFYAPATGISSVLVLVNKAKSEQAKGTILFINAATLSESIRRKTSLTKDGLAEIISILSERKEVKSISKIVATQELIDYELLPSRYVFENEIVLDSYGLVEIDLPAFDKVKTLRLEDIATIYRGYNALPKDENVNGNVALLKISDIVDGEIQEAGLTRYELGGRVKLDNYTLQNGDIVLSIRGQLKLAMFESERKDVLLSQNFIGIRCKADFDPTFLKLYLESPLMQFIMQNNLTGSTILNLSTKDIEGFMIPQLLLEQQQEIVNEYKQQQLELKQKLDEILTQLQESKLHAYKQMGIGQTFTLK</sequence>
<dbReference type="InterPro" id="IPR044946">
    <property type="entry name" value="Restrct_endonuc_typeI_TRD_sf"/>
</dbReference>
<dbReference type="GO" id="GO:0009007">
    <property type="term" value="F:site-specific DNA-methyltransferase (adenine-specific) activity"/>
    <property type="evidence" value="ECO:0007669"/>
    <property type="project" value="UniProtKB-EC"/>
</dbReference>
<evidence type="ECO:0000256" key="3">
    <source>
        <dbReference type="ARBA" id="ARBA00022603"/>
    </source>
</evidence>
<keyword evidence="7" id="KW-0238">DNA-binding</keyword>
<comment type="catalytic activity">
    <reaction evidence="8">
        <text>a 2'-deoxyadenosine in DNA + S-adenosyl-L-methionine = an N(6)-methyl-2'-deoxyadenosine in DNA + S-adenosyl-L-homocysteine + H(+)</text>
        <dbReference type="Rhea" id="RHEA:15197"/>
        <dbReference type="Rhea" id="RHEA-COMP:12418"/>
        <dbReference type="Rhea" id="RHEA-COMP:12419"/>
        <dbReference type="ChEBI" id="CHEBI:15378"/>
        <dbReference type="ChEBI" id="CHEBI:57856"/>
        <dbReference type="ChEBI" id="CHEBI:59789"/>
        <dbReference type="ChEBI" id="CHEBI:90615"/>
        <dbReference type="ChEBI" id="CHEBI:90616"/>
        <dbReference type="EC" id="2.1.1.72"/>
    </reaction>
</comment>
<keyword evidence="3" id="KW-0489">Methyltransferase</keyword>
<evidence type="ECO:0000256" key="5">
    <source>
        <dbReference type="ARBA" id="ARBA00022691"/>
    </source>
</evidence>
<proteinExistence type="inferred from homology"/>
<keyword evidence="13" id="KW-1185">Reference proteome</keyword>
<dbReference type="EMBL" id="VDGI01000009">
    <property type="protein sequence ID" value="TQR19938.1"/>
    <property type="molecule type" value="Genomic_DNA"/>
</dbReference>
<evidence type="ECO:0000313" key="12">
    <source>
        <dbReference type="EMBL" id="TQR19938.1"/>
    </source>
</evidence>
<dbReference type="InterPro" id="IPR029063">
    <property type="entry name" value="SAM-dependent_MTases_sf"/>
</dbReference>
<comment type="similarity">
    <text evidence="1">Belongs to the type-I restriction system S methylase family.</text>
</comment>
<keyword evidence="4" id="KW-0808">Transferase</keyword>
<reference evidence="12 13" key="1">
    <citation type="submission" date="2019-06" db="EMBL/GenBank/DDBJ databases">
        <title>Psychrobacillus vulpis sp. nov., a new species isolated from feces of a red fox that inhabits in The Tablas de Daimiel Natural Park, Albacete, Spain.</title>
        <authorList>
            <person name="Rodriguez M."/>
            <person name="Reina J.C."/>
            <person name="Bejar V."/>
            <person name="Llamas I."/>
        </authorList>
    </citation>
    <scope>NUCLEOTIDE SEQUENCE [LARGE SCALE GENOMIC DNA]</scope>
    <source>
        <strain evidence="12 13">Z8</strain>
    </source>
</reference>
<feature type="domain" description="Type I restriction modification DNA specificity" evidence="10">
    <location>
        <begin position="405"/>
        <end position="561"/>
    </location>
</feature>